<comment type="caution">
    <text evidence="4">The sequence shown here is derived from an EMBL/GenBank/DDBJ whole genome shotgun (WGS) entry which is preliminary data.</text>
</comment>
<dbReference type="PANTHER" id="PTHR15114">
    <property type="entry name" value="REPLICATION PROTEIN A3"/>
    <property type="match status" value="1"/>
</dbReference>
<dbReference type="Proteomes" id="UP000549394">
    <property type="component" value="Unassembled WGS sequence"/>
</dbReference>
<dbReference type="OrthoDB" id="188186at2759"/>
<dbReference type="GO" id="GO:0000724">
    <property type="term" value="P:double-strand break repair via homologous recombination"/>
    <property type="evidence" value="ECO:0007669"/>
    <property type="project" value="TreeGrafter"/>
</dbReference>
<dbReference type="PANTHER" id="PTHR15114:SF1">
    <property type="entry name" value="REPLICATION PROTEIN A 14 KDA SUBUNIT"/>
    <property type="match status" value="1"/>
</dbReference>
<reference evidence="4 5" key="1">
    <citation type="submission" date="2020-08" db="EMBL/GenBank/DDBJ databases">
        <authorList>
            <person name="Hejnol A."/>
        </authorList>
    </citation>
    <scope>NUCLEOTIDE SEQUENCE [LARGE SCALE GENOMIC DNA]</scope>
</reference>
<dbReference type="GO" id="GO:0006260">
    <property type="term" value="P:DNA replication"/>
    <property type="evidence" value="ECO:0007669"/>
    <property type="project" value="InterPro"/>
</dbReference>
<evidence type="ECO:0000313" key="4">
    <source>
        <dbReference type="EMBL" id="CAD5110759.1"/>
    </source>
</evidence>
<dbReference type="GO" id="GO:0003684">
    <property type="term" value="F:damaged DNA binding"/>
    <property type="evidence" value="ECO:0007669"/>
    <property type="project" value="TreeGrafter"/>
</dbReference>
<dbReference type="FunFam" id="2.40.50.140:FF:000395">
    <property type="entry name" value="Replication protein A3"/>
    <property type="match status" value="1"/>
</dbReference>
<comment type="subcellular location">
    <subcellularLocation>
        <location evidence="1">Nucleus</location>
    </subcellularLocation>
</comment>
<dbReference type="GO" id="GO:0003697">
    <property type="term" value="F:single-stranded DNA binding"/>
    <property type="evidence" value="ECO:0007669"/>
    <property type="project" value="TreeGrafter"/>
</dbReference>
<dbReference type="GO" id="GO:0006298">
    <property type="term" value="P:mismatch repair"/>
    <property type="evidence" value="ECO:0007669"/>
    <property type="project" value="TreeGrafter"/>
</dbReference>
<dbReference type="GO" id="GO:0006289">
    <property type="term" value="P:nucleotide-excision repair"/>
    <property type="evidence" value="ECO:0007669"/>
    <property type="project" value="TreeGrafter"/>
</dbReference>
<name>A0A7I8V570_9ANNE</name>
<dbReference type="GO" id="GO:0006284">
    <property type="term" value="P:base-excision repair"/>
    <property type="evidence" value="ECO:0007669"/>
    <property type="project" value="TreeGrafter"/>
</dbReference>
<evidence type="ECO:0000256" key="1">
    <source>
        <dbReference type="ARBA" id="ARBA00004123"/>
    </source>
</evidence>
<keyword evidence="3" id="KW-0539">Nucleus</keyword>
<dbReference type="Gene3D" id="2.40.50.140">
    <property type="entry name" value="Nucleic acid-binding proteins"/>
    <property type="match status" value="1"/>
</dbReference>
<dbReference type="AlphaFoldDB" id="A0A7I8V570"/>
<dbReference type="GO" id="GO:0035861">
    <property type="term" value="C:site of double-strand break"/>
    <property type="evidence" value="ECO:0007669"/>
    <property type="project" value="TreeGrafter"/>
</dbReference>
<gene>
    <name evidence="4" type="ORF">DGYR_LOCUS121</name>
</gene>
<sequence>MNAKPQVNGSLLPAFKGKTVVLLGIAEGPIRNGTFEVKASDGKMVHIDVPEDVEEEMNSLVQVIGTVQPNCHISCTEYSILPEMNKENFDMEAYDKAIKFMHAHEKYFPLI</sequence>
<dbReference type="Pfam" id="PF08661">
    <property type="entry name" value="Rep_fac-A_3"/>
    <property type="match status" value="1"/>
</dbReference>
<dbReference type="InterPro" id="IPR013970">
    <property type="entry name" value="Rfa2"/>
</dbReference>
<evidence type="ECO:0000256" key="3">
    <source>
        <dbReference type="ARBA" id="ARBA00023242"/>
    </source>
</evidence>
<accession>A0A7I8V570</accession>
<evidence type="ECO:0000313" key="5">
    <source>
        <dbReference type="Proteomes" id="UP000549394"/>
    </source>
</evidence>
<protein>
    <submittedName>
        <fullName evidence="4">DgyrCDS127</fullName>
    </submittedName>
</protein>
<dbReference type="GO" id="GO:0005662">
    <property type="term" value="C:DNA replication factor A complex"/>
    <property type="evidence" value="ECO:0007669"/>
    <property type="project" value="TreeGrafter"/>
</dbReference>
<dbReference type="SUPFAM" id="SSF50249">
    <property type="entry name" value="Nucleic acid-binding proteins"/>
    <property type="match status" value="1"/>
</dbReference>
<dbReference type="InterPro" id="IPR012340">
    <property type="entry name" value="NA-bd_OB-fold"/>
</dbReference>
<organism evidence="4 5">
    <name type="scientific">Dimorphilus gyrociliatus</name>
    <dbReference type="NCBI Taxonomy" id="2664684"/>
    <lineage>
        <taxon>Eukaryota</taxon>
        <taxon>Metazoa</taxon>
        <taxon>Spiralia</taxon>
        <taxon>Lophotrochozoa</taxon>
        <taxon>Annelida</taxon>
        <taxon>Polychaeta</taxon>
        <taxon>Polychaeta incertae sedis</taxon>
        <taxon>Dinophilidae</taxon>
        <taxon>Dimorphilus</taxon>
    </lineage>
</organism>
<comment type="similarity">
    <text evidence="2">Belongs to the replication factor A protein 3 family.</text>
</comment>
<evidence type="ECO:0000256" key="2">
    <source>
        <dbReference type="ARBA" id="ARBA00009761"/>
    </source>
</evidence>
<dbReference type="CDD" id="cd04479">
    <property type="entry name" value="RPA3"/>
    <property type="match status" value="1"/>
</dbReference>
<proteinExistence type="inferred from homology"/>
<dbReference type="EMBL" id="CAJFCJ010000001">
    <property type="protein sequence ID" value="CAD5110759.1"/>
    <property type="molecule type" value="Genomic_DNA"/>
</dbReference>
<keyword evidence="5" id="KW-1185">Reference proteome</keyword>